<evidence type="ECO:0000313" key="2">
    <source>
        <dbReference type="EMBL" id="TRX01164.1"/>
    </source>
</evidence>
<dbReference type="Proteomes" id="UP000733744">
    <property type="component" value="Unassembled WGS sequence"/>
</dbReference>
<proteinExistence type="predicted"/>
<reference evidence="2 3" key="1">
    <citation type="journal article" date="2019" name="Antonie Van Leeuwenhoek">
        <title>Description of 'Ca. Methylobacter oryzae' KRF1, a novel species from the environmentally important Methylobacter clade 2.</title>
        <authorList>
            <person name="Khatri K."/>
            <person name="Mohite J.A."/>
            <person name="Pandit P.S."/>
            <person name="Bahulikar R."/>
            <person name="Rahalkar M.C."/>
        </authorList>
    </citation>
    <scope>NUCLEOTIDE SEQUENCE [LARGE SCALE GENOMIC DNA]</scope>
    <source>
        <strain evidence="2 3">KRF1</strain>
    </source>
</reference>
<protein>
    <recommendedName>
        <fullName evidence="4">Phage abortive infection protein</fullName>
    </recommendedName>
</protein>
<evidence type="ECO:0008006" key="4">
    <source>
        <dbReference type="Google" id="ProtNLM"/>
    </source>
</evidence>
<evidence type="ECO:0000256" key="1">
    <source>
        <dbReference type="SAM" id="Phobius"/>
    </source>
</evidence>
<keyword evidence="1" id="KW-1133">Transmembrane helix</keyword>
<keyword evidence="3" id="KW-1185">Reference proteome</keyword>
<gene>
    <name evidence="2" type="ORF">EKO24_004350</name>
</gene>
<sequence>MIDRYIVAAAIAIFTVAISYIVNFFFKLNYTISNDPAVWGQLGDYFGGLLNPTLSFMSLVLLIKSLRLQNEANESLRRELKNSEKTEKIRSFETLFFNMINSQKSSFDSFKIEVNTKAPDVFIYGIEAVIKIEDEIKELRQQCQDDKLISKFLEDIDLNDQIFSLTRCFYIIVRMITEKLSDDNGFSEEDRKSHLLALVNFTDFSLLRLIMISMQFMKYQSTEYLRNNNDFNAVLDEVSLSYSLY</sequence>
<dbReference type="EMBL" id="RYFG02000022">
    <property type="protein sequence ID" value="TRX01164.1"/>
    <property type="molecule type" value="Genomic_DNA"/>
</dbReference>
<name>A0ABY3CEH2_9GAMM</name>
<keyword evidence="1" id="KW-0812">Transmembrane</keyword>
<dbReference type="RefSeq" id="WP_127030337.1">
    <property type="nucleotide sequence ID" value="NZ_RYFG02000022.1"/>
</dbReference>
<comment type="caution">
    <text evidence="2">The sequence shown here is derived from an EMBL/GenBank/DDBJ whole genome shotgun (WGS) entry which is preliminary data.</text>
</comment>
<feature type="transmembrane region" description="Helical" evidence="1">
    <location>
        <begin position="45"/>
        <end position="63"/>
    </location>
</feature>
<accession>A0ABY3CEH2</accession>
<evidence type="ECO:0000313" key="3">
    <source>
        <dbReference type="Proteomes" id="UP000733744"/>
    </source>
</evidence>
<feature type="transmembrane region" description="Helical" evidence="1">
    <location>
        <begin position="5"/>
        <end position="25"/>
    </location>
</feature>
<organism evidence="2 3">
    <name type="scientific">Candidatus Methylobacter oryzae</name>
    <dbReference type="NCBI Taxonomy" id="2497749"/>
    <lineage>
        <taxon>Bacteria</taxon>
        <taxon>Pseudomonadati</taxon>
        <taxon>Pseudomonadota</taxon>
        <taxon>Gammaproteobacteria</taxon>
        <taxon>Methylococcales</taxon>
        <taxon>Methylococcaceae</taxon>
        <taxon>Methylobacter</taxon>
    </lineage>
</organism>
<keyword evidence="1" id="KW-0472">Membrane</keyword>